<organism evidence="1 2">
    <name type="scientific">Trichobilharzia regenti</name>
    <name type="common">Nasal bird schistosome</name>
    <dbReference type="NCBI Taxonomy" id="157069"/>
    <lineage>
        <taxon>Eukaryota</taxon>
        <taxon>Metazoa</taxon>
        <taxon>Spiralia</taxon>
        <taxon>Lophotrochozoa</taxon>
        <taxon>Platyhelminthes</taxon>
        <taxon>Trematoda</taxon>
        <taxon>Digenea</taxon>
        <taxon>Strigeidida</taxon>
        <taxon>Schistosomatoidea</taxon>
        <taxon>Schistosomatidae</taxon>
        <taxon>Trichobilharzia</taxon>
    </lineage>
</organism>
<name>A0AA85JU59_TRIRE</name>
<dbReference type="WBParaSite" id="TREG1_5300.1">
    <property type="protein sequence ID" value="TREG1_5300.1"/>
    <property type="gene ID" value="TREG1_5300"/>
</dbReference>
<evidence type="ECO:0000313" key="1">
    <source>
        <dbReference type="Proteomes" id="UP000050795"/>
    </source>
</evidence>
<dbReference type="AlphaFoldDB" id="A0AA85JU59"/>
<sequence length="152" mass="17543">MTLHMTMESYCRQVSTRSMHKLCHFTLTTFTILFLFFDYKLIGYAQPLLAQNIGPNINNLTYPVILIPGLGGAQAYCELKAQKSTIFSIWLNLLYLMLPEKMYNYFALRYDQSTLNAQDTETCRVVFPGWGHTSTVEYLQKLDFSSSTIMVH</sequence>
<dbReference type="Proteomes" id="UP000050795">
    <property type="component" value="Unassembled WGS sequence"/>
</dbReference>
<accession>A0AA85JU59</accession>
<keyword evidence="1" id="KW-1185">Reference proteome</keyword>
<protein>
    <submittedName>
        <fullName evidence="2">Uncharacterized protein</fullName>
    </submittedName>
</protein>
<proteinExistence type="predicted"/>
<reference evidence="1" key="1">
    <citation type="submission" date="2022-06" db="EMBL/GenBank/DDBJ databases">
        <authorList>
            <person name="Berger JAMES D."/>
            <person name="Berger JAMES D."/>
        </authorList>
    </citation>
    <scope>NUCLEOTIDE SEQUENCE [LARGE SCALE GENOMIC DNA]</scope>
</reference>
<reference evidence="2" key="2">
    <citation type="submission" date="2023-11" db="UniProtKB">
        <authorList>
            <consortium name="WormBaseParasite"/>
        </authorList>
    </citation>
    <scope>IDENTIFICATION</scope>
</reference>
<evidence type="ECO:0000313" key="2">
    <source>
        <dbReference type="WBParaSite" id="TREG1_5300.1"/>
    </source>
</evidence>